<keyword evidence="1" id="KW-0175">Coiled coil</keyword>
<dbReference type="EMBL" id="BK061785">
    <property type="protein sequence ID" value="DAZ90756.1"/>
    <property type="molecule type" value="Viral_cRNA"/>
</dbReference>
<reference evidence="3" key="1">
    <citation type="journal article" date="2022" name="bioRxiv">
        <title>Unlocking the hidden genetic diversity of varicosaviruses, the neglected plant rhabdoviruses.</title>
        <authorList>
            <person name="Bejerman N."/>
            <person name="Dietzgen R.G."/>
            <person name="Debat H."/>
        </authorList>
    </citation>
    <scope>NUCLEOTIDE SEQUENCE</scope>
</reference>
<feature type="compositionally biased region" description="Basic and acidic residues" evidence="2">
    <location>
        <begin position="1"/>
        <end position="17"/>
    </location>
</feature>
<sequence>MPPKKSDATKRMSERNKANTTASAASAPPNPDKESEVNLDITFDDQDDATSQRSPADHREPISLNIEASDPTADLPYEPLQVKSQVNKGAKATKQAVEKKVVYYTEEAKSKLTVEQRAHVEECEYMMPSILTSLKRDDKLEVSSEEEERILDFLISKNRHSYSHVVGFVFGLKASVSSSLKITENKLQGTVLTLEKIARDSQKALLDLEKQNNDLRNVNEMLVKTMEKMNALPPPRIPANAPIGSKHVLIAPSSSTRSTRRVDSRAIELEDDVPDNLTPVTEERPSAKRLRATFEMPVEKDKEGEKEDEMSADRDNIDFFKFFEIEKPHLSAVHIDLETAKICFEKVFQDLTDDEIKNAQKDLLPRIKIRKVVLAKAKRVGDEIKKKKVMKYT</sequence>
<protein>
    <submittedName>
        <fullName evidence="3">Protein 2</fullName>
    </submittedName>
</protein>
<feature type="compositionally biased region" description="Low complexity" evidence="2">
    <location>
        <begin position="18"/>
        <end position="27"/>
    </location>
</feature>
<name>A0A9N6YJ31_9RHAB</name>
<evidence type="ECO:0000256" key="2">
    <source>
        <dbReference type="SAM" id="MobiDB-lite"/>
    </source>
</evidence>
<feature type="region of interest" description="Disordered" evidence="2">
    <location>
        <begin position="1"/>
        <end position="75"/>
    </location>
</feature>
<feature type="coiled-coil region" evidence="1">
    <location>
        <begin position="198"/>
        <end position="228"/>
    </location>
</feature>
<evidence type="ECO:0000256" key="1">
    <source>
        <dbReference type="SAM" id="Coils"/>
    </source>
</evidence>
<accession>A0A9N6YJ31</accession>
<organism evidence="3">
    <name type="scientific">Melilotus virus 1_Alb</name>
    <dbReference type="NCBI Taxonomy" id="2977975"/>
    <lineage>
        <taxon>Viruses</taxon>
        <taxon>Riboviria</taxon>
        <taxon>Orthornavirae</taxon>
        <taxon>Negarnaviricota</taxon>
        <taxon>Haploviricotina</taxon>
        <taxon>Monjiviricetes</taxon>
        <taxon>Mononegavirales</taxon>
        <taxon>Rhabdoviridae</taxon>
    </lineage>
</organism>
<evidence type="ECO:0000313" key="3">
    <source>
        <dbReference type="EMBL" id="DAZ90756.1"/>
    </source>
</evidence>
<proteinExistence type="predicted"/>